<accession>A0AAN6NP32</accession>
<feature type="transmembrane region" description="Helical" evidence="8">
    <location>
        <begin position="492"/>
        <end position="513"/>
    </location>
</feature>
<evidence type="ECO:0000256" key="1">
    <source>
        <dbReference type="ARBA" id="ARBA00002957"/>
    </source>
</evidence>
<feature type="transmembrane region" description="Helical" evidence="8">
    <location>
        <begin position="255"/>
        <end position="282"/>
    </location>
</feature>
<comment type="caution">
    <text evidence="10">The sequence shown here is derived from an EMBL/GenBank/DDBJ whole genome shotgun (WGS) entry which is preliminary data.</text>
</comment>
<feature type="transmembrane region" description="Helical" evidence="8">
    <location>
        <begin position="153"/>
        <end position="174"/>
    </location>
</feature>
<feature type="transmembrane region" description="Helical" evidence="8">
    <location>
        <begin position="109"/>
        <end position="133"/>
    </location>
</feature>
<comment type="function">
    <text evidence="1 8">Probably involved in transport through the plasma membrane.</text>
</comment>
<evidence type="ECO:0000256" key="4">
    <source>
        <dbReference type="ARBA" id="ARBA00015388"/>
    </source>
</evidence>
<proteinExistence type="inferred from homology"/>
<dbReference type="AlphaFoldDB" id="A0AAN6NP32"/>
<keyword evidence="11" id="KW-1185">Reference proteome</keyword>
<organism evidence="10 11">
    <name type="scientific">Pseudoneurospora amorphoporcata</name>
    <dbReference type="NCBI Taxonomy" id="241081"/>
    <lineage>
        <taxon>Eukaryota</taxon>
        <taxon>Fungi</taxon>
        <taxon>Dikarya</taxon>
        <taxon>Ascomycota</taxon>
        <taxon>Pezizomycotina</taxon>
        <taxon>Sordariomycetes</taxon>
        <taxon>Sordariomycetidae</taxon>
        <taxon>Sordariales</taxon>
        <taxon>Sordariaceae</taxon>
        <taxon>Pseudoneurospora</taxon>
    </lineage>
</organism>
<dbReference type="GO" id="GO:0005886">
    <property type="term" value="C:plasma membrane"/>
    <property type="evidence" value="ECO:0007669"/>
    <property type="project" value="UniProtKB-SubCell"/>
</dbReference>
<reference evidence="10" key="1">
    <citation type="journal article" date="2023" name="Mol. Phylogenet. Evol.">
        <title>Genome-scale phylogeny and comparative genomics of the fungal order Sordariales.</title>
        <authorList>
            <person name="Hensen N."/>
            <person name="Bonometti L."/>
            <person name="Westerberg I."/>
            <person name="Brannstrom I.O."/>
            <person name="Guillou S."/>
            <person name="Cros-Aarteil S."/>
            <person name="Calhoun S."/>
            <person name="Haridas S."/>
            <person name="Kuo A."/>
            <person name="Mondo S."/>
            <person name="Pangilinan J."/>
            <person name="Riley R."/>
            <person name="LaButti K."/>
            <person name="Andreopoulos B."/>
            <person name="Lipzen A."/>
            <person name="Chen C."/>
            <person name="Yan M."/>
            <person name="Daum C."/>
            <person name="Ng V."/>
            <person name="Clum A."/>
            <person name="Steindorff A."/>
            <person name="Ohm R.A."/>
            <person name="Martin F."/>
            <person name="Silar P."/>
            <person name="Natvig D.O."/>
            <person name="Lalanne C."/>
            <person name="Gautier V."/>
            <person name="Ament-Velasquez S.L."/>
            <person name="Kruys A."/>
            <person name="Hutchinson M.I."/>
            <person name="Powell A.J."/>
            <person name="Barry K."/>
            <person name="Miller A.N."/>
            <person name="Grigoriev I.V."/>
            <person name="Debuchy R."/>
            <person name="Gladieux P."/>
            <person name="Hiltunen Thoren M."/>
            <person name="Johannesson H."/>
        </authorList>
    </citation>
    <scope>NUCLEOTIDE SEQUENCE</scope>
    <source>
        <strain evidence="10">CBS 626.80</strain>
    </source>
</reference>
<evidence type="ECO:0000256" key="5">
    <source>
        <dbReference type="ARBA" id="ARBA00022692"/>
    </source>
</evidence>
<dbReference type="PANTHER" id="PTHR12385">
    <property type="entry name" value="CHOLINE TRANSPORTER-LIKE (SLC FAMILY 44)"/>
    <property type="match status" value="1"/>
</dbReference>
<dbReference type="Proteomes" id="UP001303222">
    <property type="component" value="Unassembled WGS sequence"/>
</dbReference>
<feature type="compositionally biased region" description="Low complexity" evidence="9">
    <location>
        <begin position="39"/>
        <end position="53"/>
    </location>
</feature>
<protein>
    <recommendedName>
        <fullName evidence="4 8">Protein PNS1</fullName>
    </recommendedName>
</protein>
<feature type="compositionally biased region" description="Low complexity" evidence="9">
    <location>
        <begin position="1"/>
        <end position="20"/>
    </location>
</feature>
<dbReference type="EMBL" id="MU859264">
    <property type="protein sequence ID" value="KAK3948431.1"/>
    <property type="molecule type" value="Genomic_DNA"/>
</dbReference>
<keyword evidence="7 8" id="KW-0472">Membrane</keyword>
<keyword evidence="6 8" id="KW-1133">Transmembrane helix</keyword>
<evidence type="ECO:0000313" key="10">
    <source>
        <dbReference type="EMBL" id="KAK3948431.1"/>
    </source>
</evidence>
<comment type="similarity">
    <text evidence="3 8">Belongs to the CTL (choline transporter-like) family.</text>
</comment>
<name>A0AAN6NP32_9PEZI</name>
<feature type="transmembrane region" description="Helical" evidence="8">
    <location>
        <begin position="302"/>
        <end position="319"/>
    </location>
</feature>
<evidence type="ECO:0000256" key="8">
    <source>
        <dbReference type="RuleBase" id="RU368066"/>
    </source>
</evidence>
<evidence type="ECO:0000256" key="9">
    <source>
        <dbReference type="SAM" id="MobiDB-lite"/>
    </source>
</evidence>
<feature type="transmembrane region" description="Helical" evidence="8">
    <location>
        <begin position="186"/>
        <end position="204"/>
    </location>
</feature>
<gene>
    <name evidence="10" type="ORF">QBC32DRAFT_222004</name>
</gene>
<evidence type="ECO:0000256" key="7">
    <source>
        <dbReference type="ARBA" id="ARBA00023136"/>
    </source>
</evidence>
<dbReference type="GO" id="GO:0022857">
    <property type="term" value="F:transmembrane transporter activity"/>
    <property type="evidence" value="ECO:0007669"/>
    <property type="project" value="UniProtKB-UniRule"/>
</dbReference>
<feature type="compositionally biased region" description="Pro residues" evidence="9">
    <location>
        <begin position="65"/>
        <end position="94"/>
    </location>
</feature>
<sequence length="558" mass="61491">MSGPQYGAQPGGYYNNNNNNYPPPPANSYQMNPMPPNDGNYGQQPQYGQQPYGNGYGNGSGYAPPQGPPPNGYKPPPVDGYSGGPPPPDGPPPSYDEVFKVQKPKYNDWWAGILFLATVAGFVAVSAISLHGYADNRSLNDGSLNGQRNTFGLTTHTIYLFVWVLICAIVLSYAYMWMARKFTKQFIYATGILNIVMGLVTAIYMLSRRYWSGGIVFLIFVVLQALFFWSCRSRIPFSTLMLQTAIDVAKVHGHVYLVSAVGGLIGTLFAAYWAITLVAVYIKFEPDPNNAACRNAGGCSSGKVIGLIVFITFAGYWISEWLKNTIHTTVAGIYGSWYFNSRNYPTKVTRGALKRSLTYSFGSISLGSLFIAIINLIRQLAQAAQQNAAQQGDILGTILWCIFGCLIGILDWLVEFINRYAFCHIALYGKAYFAAAKDTWKMIKERGIDALINECLIGPVLTFGATFVAYACGLIAYLYMVYTRPAYNNGGGFTPVVVAFAFLIGLQVCNVFTTPLTSGIDTIFVATAWDPEVLMRDHPDLYYRMVQVYPHVQEAIHA</sequence>
<evidence type="ECO:0000256" key="2">
    <source>
        <dbReference type="ARBA" id="ARBA00004651"/>
    </source>
</evidence>
<comment type="subcellular location">
    <subcellularLocation>
        <location evidence="2 8">Cell membrane</location>
        <topology evidence="2 8">Multi-pass membrane protein</topology>
    </subcellularLocation>
</comment>
<dbReference type="InterPro" id="IPR007603">
    <property type="entry name" value="Choline_transptr-like"/>
</dbReference>
<feature type="transmembrane region" description="Helical" evidence="8">
    <location>
        <begin position="451"/>
        <end position="480"/>
    </location>
</feature>
<dbReference type="Pfam" id="PF04515">
    <property type="entry name" value="Choline_transpo"/>
    <property type="match status" value="1"/>
</dbReference>
<evidence type="ECO:0000256" key="3">
    <source>
        <dbReference type="ARBA" id="ARBA00007168"/>
    </source>
</evidence>
<feature type="transmembrane region" description="Helical" evidence="8">
    <location>
        <begin position="210"/>
        <end position="231"/>
    </location>
</feature>
<feature type="region of interest" description="Disordered" evidence="9">
    <location>
        <begin position="1"/>
        <end position="96"/>
    </location>
</feature>
<dbReference type="PANTHER" id="PTHR12385:SF4">
    <property type="entry name" value="PROTEIN PNS1"/>
    <property type="match status" value="1"/>
</dbReference>
<evidence type="ECO:0000256" key="6">
    <source>
        <dbReference type="ARBA" id="ARBA00022989"/>
    </source>
</evidence>
<keyword evidence="5 8" id="KW-0812">Transmembrane</keyword>
<feature type="transmembrane region" description="Helical" evidence="8">
    <location>
        <begin position="397"/>
        <end position="414"/>
    </location>
</feature>
<evidence type="ECO:0000313" key="11">
    <source>
        <dbReference type="Proteomes" id="UP001303222"/>
    </source>
</evidence>
<reference evidence="10" key="2">
    <citation type="submission" date="2023-06" db="EMBL/GenBank/DDBJ databases">
        <authorList>
            <consortium name="Lawrence Berkeley National Laboratory"/>
            <person name="Mondo S.J."/>
            <person name="Hensen N."/>
            <person name="Bonometti L."/>
            <person name="Westerberg I."/>
            <person name="Brannstrom I.O."/>
            <person name="Guillou S."/>
            <person name="Cros-Aarteil S."/>
            <person name="Calhoun S."/>
            <person name="Haridas S."/>
            <person name="Kuo A."/>
            <person name="Pangilinan J."/>
            <person name="Riley R."/>
            <person name="Labutti K."/>
            <person name="Andreopoulos B."/>
            <person name="Lipzen A."/>
            <person name="Chen C."/>
            <person name="Yanf M."/>
            <person name="Daum C."/>
            <person name="Ng V."/>
            <person name="Clum A."/>
            <person name="Steindorff A."/>
            <person name="Ohm R."/>
            <person name="Martin F."/>
            <person name="Silar P."/>
            <person name="Natvig D."/>
            <person name="Lalanne C."/>
            <person name="Gautier V."/>
            <person name="Ament-Velasquez S.L."/>
            <person name="Kruys A."/>
            <person name="Hutchinson M.I."/>
            <person name="Powell A.J."/>
            <person name="Barry K."/>
            <person name="Miller A.N."/>
            <person name="Grigoriev I.V."/>
            <person name="Debuchy R."/>
            <person name="Gladieux P."/>
            <person name="Thoren M.H."/>
            <person name="Johannesson H."/>
        </authorList>
    </citation>
    <scope>NUCLEOTIDE SEQUENCE</scope>
    <source>
        <strain evidence="10">CBS 626.80</strain>
    </source>
</reference>
<feature type="transmembrane region" description="Helical" evidence="8">
    <location>
        <begin position="357"/>
        <end position="377"/>
    </location>
</feature>